<evidence type="ECO:0000313" key="1">
    <source>
        <dbReference type="EMBL" id="SUB57287.1"/>
    </source>
</evidence>
<gene>
    <name evidence="1" type="ORF">NCTC13149_01122</name>
</gene>
<evidence type="ECO:0000313" key="2">
    <source>
        <dbReference type="Proteomes" id="UP000255517"/>
    </source>
</evidence>
<name>A0A379C6R9_9FIRM</name>
<dbReference type="Proteomes" id="UP000255517">
    <property type="component" value="Unassembled WGS sequence"/>
</dbReference>
<sequence>MKIQKDKDYPSIKKITNTKKLGKKYLFPKGLISQQ</sequence>
<dbReference type="STRING" id="1122949.GCA_000378725_01230"/>
<proteinExistence type="predicted"/>
<accession>A0A379C6R9</accession>
<reference evidence="1 2" key="1">
    <citation type="submission" date="2018-06" db="EMBL/GenBank/DDBJ databases">
        <authorList>
            <consortium name="Pathogen Informatics"/>
            <person name="Doyle S."/>
        </authorList>
    </citation>
    <scope>NUCLEOTIDE SEQUENCE [LARGE SCALE GENOMIC DNA]</scope>
    <source>
        <strain evidence="1 2">NCTC13149</strain>
    </source>
</reference>
<organism evidence="1 2">
    <name type="scientific">Peptoniphilus lacrimalis</name>
    <dbReference type="NCBI Taxonomy" id="33031"/>
    <lineage>
        <taxon>Bacteria</taxon>
        <taxon>Bacillati</taxon>
        <taxon>Bacillota</taxon>
        <taxon>Tissierellia</taxon>
        <taxon>Tissierellales</taxon>
        <taxon>Peptoniphilaceae</taxon>
        <taxon>Peptoniphilus</taxon>
    </lineage>
</organism>
<dbReference type="EMBL" id="UGSZ01000001">
    <property type="protein sequence ID" value="SUB57287.1"/>
    <property type="molecule type" value="Genomic_DNA"/>
</dbReference>
<protein>
    <submittedName>
        <fullName evidence="1">Uncharacterized protein</fullName>
    </submittedName>
</protein>
<dbReference type="AlphaFoldDB" id="A0A379C6R9"/>